<organism evidence="2 3">
    <name type="scientific">Pilimelia anulata</name>
    <dbReference type="NCBI Taxonomy" id="53371"/>
    <lineage>
        <taxon>Bacteria</taxon>
        <taxon>Bacillati</taxon>
        <taxon>Actinomycetota</taxon>
        <taxon>Actinomycetes</taxon>
        <taxon>Micromonosporales</taxon>
        <taxon>Micromonosporaceae</taxon>
        <taxon>Pilimelia</taxon>
    </lineage>
</organism>
<gene>
    <name evidence="2" type="ORF">GCM10010123_12450</name>
</gene>
<dbReference type="EMBL" id="BMQB01000002">
    <property type="protein sequence ID" value="GGJ84304.1"/>
    <property type="molecule type" value="Genomic_DNA"/>
</dbReference>
<reference evidence="2" key="1">
    <citation type="journal article" date="2014" name="Int. J. Syst. Evol. Microbiol.">
        <title>Complete genome sequence of Corynebacterium casei LMG S-19264T (=DSM 44701T), isolated from a smear-ripened cheese.</title>
        <authorList>
            <consortium name="US DOE Joint Genome Institute (JGI-PGF)"/>
            <person name="Walter F."/>
            <person name="Albersmeier A."/>
            <person name="Kalinowski J."/>
            <person name="Ruckert C."/>
        </authorList>
    </citation>
    <scope>NUCLEOTIDE SEQUENCE</scope>
    <source>
        <strain evidence="2">JCM 3090</strain>
    </source>
</reference>
<proteinExistence type="predicted"/>
<accession>A0A8J3B3D3</accession>
<evidence type="ECO:0000259" key="1">
    <source>
        <dbReference type="SMART" id="SM00943"/>
    </source>
</evidence>
<dbReference type="InterPro" id="IPR015330">
    <property type="entry name" value="DNA_primase/pol_bifunc_N"/>
</dbReference>
<name>A0A8J3B3D3_9ACTN</name>
<comment type="caution">
    <text evidence="2">The sequence shown here is derived from an EMBL/GenBank/DDBJ whole genome shotgun (WGS) entry which is preliminary data.</text>
</comment>
<reference evidence="2" key="2">
    <citation type="submission" date="2020-09" db="EMBL/GenBank/DDBJ databases">
        <authorList>
            <person name="Sun Q."/>
            <person name="Ohkuma M."/>
        </authorList>
    </citation>
    <scope>NUCLEOTIDE SEQUENCE</scope>
    <source>
        <strain evidence="2">JCM 3090</strain>
    </source>
</reference>
<evidence type="ECO:0000313" key="2">
    <source>
        <dbReference type="EMBL" id="GGJ84304.1"/>
    </source>
</evidence>
<dbReference type="Proteomes" id="UP000649739">
    <property type="component" value="Unassembled WGS sequence"/>
</dbReference>
<dbReference type="Pfam" id="PF09250">
    <property type="entry name" value="Prim-Pol"/>
    <property type="match status" value="1"/>
</dbReference>
<protein>
    <submittedName>
        <fullName evidence="2">DNA primase</fullName>
    </submittedName>
</protein>
<feature type="domain" description="DNA primase/polymerase bifunctional N-terminal" evidence="1">
    <location>
        <begin position="19"/>
        <end position="186"/>
    </location>
</feature>
<evidence type="ECO:0000313" key="3">
    <source>
        <dbReference type="Proteomes" id="UP000649739"/>
    </source>
</evidence>
<dbReference type="SMART" id="SM00943">
    <property type="entry name" value="Prim-Pol"/>
    <property type="match status" value="1"/>
</dbReference>
<dbReference type="AlphaFoldDB" id="A0A8J3B3D3"/>
<sequence>MQPMPGAQLIDVVRLRRAAARYARRGWTVTPGAWRTGTRFTCERSGCHIHTCHPALDAWQASASTDPATVEGWWRRRPRTVLIATGGAVDVLDVPAHLGLWVLSLARVHGHVLGPSRRPLRGPLAVTPTGRWMFFVAAGAPLRPELDGHPDVLLHARGSWVPAPPTRLLEGPVRWSVGPAEVNWQLPDPYAVQALVADALSAAPARRGALPRLARAAMAA</sequence>
<keyword evidence="3" id="KW-1185">Reference proteome</keyword>